<name>A0ABT2TP06_9FIRM</name>
<dbReference type="InterPro" id="IPR011335">
    <property type="entry name" value="Restrct_endonuc-II-like"/>
</dbReference>
<proteinExistence type="predicted"/>
<dbReference type="InterPro" id="IPR011856">
    <property type="entry name" value="tRNA_endonuc-like_dom_sf"/>
</dbReference>
<evidence type="ECO:0000313" key="2">
    <source>
        <dbReference type="Proteomes" id="UP001652442"/>
    </source>
</evidence>
<protein>
    <submittedName>
        <fullName evidence="1">DUF1887 family CARF protein</fullName>
    </submittedName>
</protein>
<dbReference type="Gene3D" id="3.40.50.10770">
    <property type="entry name" value="Hypothetical protein VC1899 like domain (Restriction endonuclease-like)"/>
    <property type="match status" value="1"/>
</dbReference>
<dbReference type="Gene3D" id="3.40.1350.10">
    <property type="match status" value="1"/>
</dbReference>
<sequence>MTLVEFYDERALENIAGILYLRPEKVIFLGSKGKKMKKFADNCREVLSDRGMKTQVESRTLNPNNLLSMVDILCEILDQNEQCEFNLTGGEESVMVALGMVYERFKERVQLHRINLNSGNYVDMDEVENHAWDGVLPKLTVPELVKIYGGTILSSGIAKSSAEEISWTPEFVRDVHQLWNLCRQDCTGWNTLISNLEIIQKYGQCEEQSLKICLSKEDESKLNGECFETELFGRLRQGGYILDFQAAKDQYIFSYKNADIHKCLTKSGTVLELAVYLAAKEMEDEEEGTKYFQDLKASVYLDWDGNPHLDDNQTNTVNEIDVIMMHHLVPYFVSCKNGAVSVDELYKLYVVANHYGFGYARKILVLTDYGKKHLQNFSFVRERAKDLGIYILNEAHQFTISGLSKELKRFCL</sequence>
<keyword evidence="2" id="KW-1185">Reference proteome</keyword>
<reference evidence="1 2" key="1">
    <citation type="journal article" date="2021" name="ISME Commun">
        <title>Automated analysis of genomic sequences facilitates high-throughput and comprehensive description of bacteria.</title>
        <authorList>
            <person name="Hitch T.C.A."/>
        </authorList>
    </citation>
    <scope>NUCLEOTIDE SEQUENCE [LARGE SCALE GENOMIC DNA]</scope>
    <source>
        <strain evidence="1 2">Sanger_109</strain>
    </source>
</reference>
<accession>A0ABT2TP06</accession>
<gene>
    <name evidence="1" type="ORF">OCV88_13565</name>
</gene>
<evidence type="ECO:0000313" key="1">
    <source>
        <dbReference type="EMBL" id="MCU6763337.1"/>
    </source>
</evidence>
<dbReference type="RefSeq" id="WP_262591336.1">
    <property type="nucleotide sequence ID" value="NZ_JAOQJQ010000006.1"/>
</dbReference>
<organism evidence="1 2">
    <name type="scientific">Brotonthovivens ammoniilytica</name>
    <dbReference type="NCBI Taxonomy" id="2981725"/>
    <lineage>
        <taxon>Bacteria</taxon>
        <taxon>Bacillati</taxon>
        <taxon>Bacillota</taxon>
        <taxon>Clostridia</taxon>
        <taxon>Lachnospirales</taxon>
        <taxon>Lachnospiraceae</taxon>
        <taxon>Brotonthovivens</taxon>
    </lineage>
</organism>
<dbReference type="Proteomes" id="UP001652442">
    <property type="component" value="Unassembled WGS sequence"/>
</dbReference>
<comment type="caution">
    <text evidence="1">The sequence shown here is derived from an EMBL/GenBank/DDBJ whole genome shotgun (WGS) entry which is preliminary data.</text>
</comment>
<dbReference type="EMBL" id="JAOQJQ010000006">
    <property type="protein sequence ID" value="MCU6763337.1"/>
    <property type="molecule type" value="Genomic_DNA"/>
</dbReference>
<dbReference type="SUPFAM" id="SSF52980">
    <property type="entry name" value="Restriction endonuclease-like"/>
    <property type="match status" value="1"/>
</dbReference>